<dbReference type="HOGENOM" id="CLU_1991848_0_0_1"/>
<keyword evidence="2" id="KW-0732">Signal</keyword>
<evidence type="ECO:0000256" key="1">
    <source>
        <dbReference type="PROSITE-ProRule" id="PRU01005"/>
    </source>
</evidence>
<accession>H2ZMK3</accession>
<evidence type="ECO:0000313" key="5">
    <source>
        <dbReference type="Proteomes" id="UP000007875"/>
    </source>
</evidence>
<feature type="signal peptide" evidence="2">
    <location>
        <begin position="1"/>
        <end position="16"/>
    </location>
</feature>
<dbReference type="Ensembl" id="ENSCSAVT00000019025.1">
    <property type="protein sequence ID" value="ENSCSAVP00000018819.1"/>
    <property type="gene ID" value="ENSCSAVG00000011057.1"/>
</dbReference>
<sequence>MKIVILILALIQLNSAADGTLALCDNACQDIYNLCWLFSSSCSTNNAAKIICPKTCKQCTPCDTCETGLCTDNAPYILCLALINRNPSYCDLEPAANLCKKSCEKCGPPCSSLTRPQKELRSGRN</sequence>
<feature type="domain" description="ShKT" evidence="3">
    <location>
        <begin position="28"/>
        <end position="59"/>
    </location>
</feature>
<keyword evidence="5" id="KW-1185">Reference proteome</keyword>
<organism evidence="4 5">
    <name type="scientific">Ciona savignyi</name>
    <name type="common">Pacific transparent sea squirt</name>
    <dbReference type="NCBI Taxonomy" id="51511"/>
    <lineage>
        <taxon>Eukaryota</taxon>
        <taxon>Metazoa</taxon>
        <taxon>Chordata</taxon>
        <taxon>Tunicata</taxon>
        <taxon>Ascidiacea</taxon>
        <taxon>Phlebobranchia</taxon>
        <taxon>Cionidae</taxon>
        <taxon>Ciona</taxon>
    </lineage>
</organism>
<evidence type="ECO:0000313" key="4">
    <source>
        <dbReference type="Ensembl" id="ENSCSAVP00000018819.1"/>
    </source>
</evidence>
<dbReference type="SMART" id="SM00254">
    <property type="entry name" value="ShKT"/>
    <property type="match status" value="2"/>
</dbReference>
<dbReference type="Proteomes" id="UP000007875">
    <property type="component" value="Unassembled WGS sequence"/>
</dbReference>
<proteinExistence type="predicted"/>
<dbReference type="PROSITE" id="PS51670">
    <property type="entry name" value="SHKT"/>
    <property type="match status" value="1"/>
</dbReference>
<reference evidence="5" key="1">
    <citation type="submission" date="2003-08" db="EMBL/GenBank/DDBJ databases">
        <authorList>
            <person name="Birren B."/>
            <person name="Nusbaum C."/>
            <person name="Abebe A."/>
            <person name="Abouelleil A."/>
            <person name="Adekoya E."/>
            <person name="Ait-zahra M."/>
            <person name="Allen N."/>
            <person name="Allen T."/>
            <person name="An P."/>
            <person name="Anderson M."/>
            <person name="Anderson S."/>
            <person name="Arachchi H."/>
            <person name="Armbruster J."/>
            <person name="Bachantsang P."/>
            <person name="Baldwin J."/>
            <person name="Barry A."/>
            <person name="Bayul T."/>
            <person name="Blitshsteyn B."/>
            <person name="Bloom T."/>
            <person name="Blye J."/>
            <person name="Boguslavskiy L."/>
            <person name="Borowsky M."/>
            <person name="Boukhgalter B."/>
            <person name="Brunache A."/>
            <person name="Butler J."/>
            <person name="Calixte N."/>
            <person name="Calvo S."/>
            <person name="Camarata J."/>
            <person name="Campo K."/>
            <person name="Chang J."/>
            <person name="Cheshatsang Y."/>
            <person name="Citroen M."/>
            <person name="Collymore A."/>
            <person name="Considine T."/>
            <person name="Cook A."/>
            <person name="Cooke P."/>
            <person name="Corum B."/>
            <person name="Cuomo C."/>
            <person name="David R."/>
            <person name="Dawoe T."/>
            <person name="Degray S."/>
            <person name="Dodge S."/>
            <person name="Dooley K."/>
            <person name="Dorje P."/>
            <person name="Dorjee K."/>
            <person name="Dorris L."/>
            <person name="Duffey N."/>
            <person name="Dupes A."/>
            <person name="Elkins T."/>
            <person name="Engels R."/>
            <person name="Erickson J."/>
            <person name="Farina A."/>
            <person name="Faro S."/>
            <person name="Ferreira P."/>
            <person name="Fischer H."/>
            <person name="Fitzgerald M."/>
            <person name="Foley K."/>
            <person name="Gage D."/>
            <person name="Galagan J."/>
            <person name="Gearin G."/>
            <person name="Gnerre S."/>
            <person name="Gnirke A."/>
            <person name="Goyette A."/>
            <person name="Graham J."/>
            <person name="Grandbois E."/>
            <person name="Gyaltsen K."/>
            <person name="Hafez N."/>
            <person name="Hagopian D."/>
            <person name="Hagos B."/>
            <person name="Hall J."/>
            <person name="Hatcher B."/>
            <person name="Heller A."/>
            <person name="Higgins H."/>
            <person name="Honan T."/>
            <person name="Horn A."/>
            <person name="Houde N."/>
            <person name="Hughes L."/>
            <person name="Hulme W."/>
            <person name="Husby E."/>
            <person name="Iliev I."/>
            <person name="Jaffe D."/>
            <person name="Jones C."/>
            <person name="Kamal M."/>
            <person name="Kamat A."/>
            <person name="Kamvysselis M."/>
            <person name="Karlsson E."/>
            <person name="Kells C."/>
            <person name="Kieu A."/>
            <person name="Kisner P."/>
            <person name="Kodira C."/>
            <person name="Kulbokas E."/>
            <person name="Labutti K."/>
            <person name="Lama D."/>
            <person name="Landers T."/>
            <person name="Leger J."/>
            <person name="Levine S."/>
            <person name="Lewis D."/>
            <person name="Lewis T."/>
            <person name="Lindblad-toh K."/>
            <person name="Liu X."/>
            <person name="Lokyitsang T."/>
            <person name="Lokyitsang Y."/>
            <person name="Lucien O."/>
            <person name="Lui A."/>
            <person name="Ma L.J."/>
            <person name="Mabbitt R."/>
            <person name="Macdonald J."/>
            <person name="Maclean C."/>
            <person name="Major J."/>
            <person name="Manning J."/>
            <person name="Marabella R."/>
            <person name="Maru K."/>
            <person name="Matthews C."/>
            <person name="Mauceli E."/>
            <person name="Mccarthy M."/>
            <person name="Mcdonough S."/>
            <person name="Mcghee T."/>
            <person name="Meldrim J."/>
            <person name="Meneus L."/>
            <person name="Mesirov J."/>
            <person name="Mihalev A."/>
            <person name="Mihova T."/>
            <person name="Mikkelsen T."/>
            <person name="Mlenga V."/>
            <person name="Moru K."/>
            <person name="Mozes J."/>
            <person name="Mulrain L."/>
            <person name="Munson G."/>
            <person name="Naylor J."/>
            <person name="Newes C."/>
            <person name="Nguyen C."/>
            <person name="Nguyen N."/>
            <person name="Nguyen T."/>
            <person name="Nicol R."/>
            <person name="Nielsen C."/>
            <person name="Nizzari M."/>
            <person name="Norbu C."/>
            <person name="Norbu N."/>
            <person name="O'donnell P."/>
            <person name="Okoawo O."/>
            <person name="O'leary S."/>
            <person name="Omotosho B."/>
            <person name="O'neill K."/>
            <person name="Osman S."/>
            <person name="Parker S."/>
            <person name="Perrin D."/>
            <person name="Phunkhang P."/>
            <person name="Piqani B."/>
            <person name="Purcell S."/>
            <person name="Rachupka T."/>
            <person name="Ramasamy U."/>
            <person name="Rameau R."/>
            <person name="Ray V."/>
            <person name="Raymond C."/>
            <person name="Retta R."/>
            <person name="Richardson S."/>
            <person name="Rise C."/>
            <person name="Rodriguez J."/>
            <person name="Rogers J."/>
            <person name="Rogov P."/>
            <person name="Rutman M."/>
            <person name="Schupbach R."/>
            <person name="Seaman C."/>
            <person name="Settipalli S."/>
            <person name="Sharpe T."/>
            <person name="Sheridan J."/>
            <person name="Sherpa N."/>
            <person name="Shi J."/>
            <person name="Smirnov S."/>
            <person name="Smith C."/>
            <person name="Sougnez C."/>
            <person name="Spencer B."/>
            <person name="Stalker J."/>
            <person name="Stange-thomann N."/>
            <person name="Stavropoulos S."/>
            <person name="Stetson K."/>
            <person name="Stone C."/>
            <person name="Stone S."/>
            <person name="Stubbs M."/>
            <person name="Talamas J."/>
            <person name="Tchuinga P."/>
            <person name="Tenzing P."/>
            <person name="Tesfaye S."/>
            <person name="Theodore J."/>
            <person name="Thoulutsang Y."/>
            <person name="Topham K."/>
            <person name="Towey S."/>
            <person name="Tsamla T."/>
            <person name="Tsomo N."/>
            <person name="Vallee D."/>
            <person name="Vassiliev H."/>
            <person name="Venkataraman V."/>
            <person name="Vinson J."/>
            <person name="Vo A."/>
            <person name="Wade C."/>
            <person name="Wang S."/>
            <person name="Wangchuk T."/>
            <person name="Wangdi T."/>
            <person name="Whittaker C."/>
            <person name="Wilkinson J."/>
            <person name="Wu Y."/>
            <person name="Wyman D."/>
            <person name="Yadav S."/>
            <person name="Yang S."/>
            <person name="Yang X."/>
            <person name="Yeager S."/>
            <person name="Yee E."/>
            <person name="Young G."/>
            <person name="Zainoun J."/>
            <person name="Zembeck L."/>
            <person name="Zimmer A."/>
            <person name="Zody M."/>
            <person name="Lander E."/>
        </authorList>
    </citation>
    <scope>NUCLEOTIDE SEQUENCE [LARGE SCALE GENOMIC DNA]</scope>
</reference>
<dbReference type="InParanoid" id="H2ZMK3"/>
<evidence type="ECO:0000259" key="3">
    <source>
        <dbReference type="PROSITE" id="PS51670"/>
    </source>
</evidence>
<feature type="chain" id="PRO_5003579422" description="ShKT domain-containing protein" evidence="2">
    <location>
        <begin position="17"/>
        <end position="125"/>
    </location>
</feature>
<dbReference type="InterPro" id="IPR003582">
    <property type="entry name" value="ShKT_dom"/>
</dbReference>
<protein>
    <recommendedName>
        <fullName evidence="3">ShKT domain-containing protein</fullName>
    </recommendedName>
</protein>
<dbReference type="AlphaFoldDB" id="H2ZMK3"/>
<evidence type="ECO:0000256" key="2">
    <source>
        <dbReference type="SAM" id="SignalP"/>
    </source>
</evidence>
<reference evidence="4" key="3">
    <citation type="submission" date="2025-09" db="UniProtKB">
        <authorList>
            <consortium name="Ensembl"/>
        </authorList>
    </citation>
    <scope>IDENTIFICATION</scope>
</reference>
<reference evidence="4" key="2">
    <citation type="submission" date="2025-08" db="UniProtKB">
        <authorList>
            <consortium name="Ensembl"/>
        </authorList>
    </citation>
    <scope>IDENTIFICATION</scope>
</reference>
<name>H2ZMK3_CIOSA</name>
<comment type="caution">
    <text evidence="1">Lacks conserved residue(s) required for the propagation of feature annotation.</text>
</comment>